<evidence type="ECO:0000256" key="2">
    <source>
        <dbReference type="ARBA" id="ARBA00023015"/>
    </source>
</evidence>
<feature type="compositionally biased region" description="Pro residues" evidence="5">
    <location>
        <begin position="252"/>
        <end position="265"/>
    </location>
</feature>
<name>A0A1C7MHY3_GRIFR</name>
<sequence>MSQILAIQSFGPVLSSQASLSSPPPSSCLYRQRREKETRRLLLSPSPRPLLNPGNKMIQKTNARTGSTAVAPARQAATNDGLDSWGQWSGRQLYSLEVVQHPLRARMCGFGDKDRRPLAPAAVAKMTVSREDGTLVDVDEVDCSFFLVTVDLWSADGKQEMNLVLHPTSADRYVPANTPKGKRRGTVSNPPTTQRSSRQSPTPSVSASSNPQYSQSTGMTPYMAPSPGSYSAAQGYPFPPQSESSSFQPVSPYGPPPDPNPPSWGYPPSNTSMDRTQPYEPPALPSIHAIGRNAPPSGGGATSVEYSSSAAPSGAGGDNWHIESPVRDEQEGNPYRTWPQDPSYSSMDNHGVAHTSGAMESSLRGAHPSSSNPDPARTPTPWRLAQHRMRIRRAGIPRSPLRPPDRLVRTKARANLSTRTWVVPGTHTALDDSPFASAHLYTNARRAAGLERLPSFGRTSTEGTFRLRLRLMNVGAPPAPEPRALYVHTDVSPVLAQTFTEPFVVFSAKRFPGVPDTTALSIALGNQGQKLPLRNRNGTSKNGRKRLRSGSDGSGDESD</sequence>
<evidence type="ECO:0000313" key="7">
    <source>
        <dbReference type="EMBL" id="OBZ76551.1"/>
    </source>
</evidence>
<dbReference type="OMA" id="MIQKTNA"/>
<keyword evidence="4" id="KW-0539">Nucleus</keyword>
<evidence type="ECO:0000256" key="1">
    <source>
        <dbReference type="ARBA" id="ARBA00004123"/>
    </source>
</evidence>
<comment type="caution">
    <text evidence="7">The sequence shown here is derived from an EMBL/GenBank/DDBJ whole genome shotgun (WGS) entry which is preliminary data.</text>
</comment>
<dbReference type="PROSITE" id="PS51821">
    <property type="entry name" value="VELVET"/>
    <property type="match status" value="1"/>
</dbReference>
<protein>
    <recommendedName>
        <fullName evidence="6">Velvet domain-containing protein</fullName>
    </recommendedName>
</protein>
<dbReference type="PANTHER" id="PTHR33572">
    <property type="entry name" value="SPORE DEVELOPMENT REGULATOR VOSA"/>
    <property type="match status" value="1"/>
</dbReference>
<proteinExistence type="predicted"/>
<dbReference type="InterPro" id="IPR037525">
    <property type="entry name" value="Velvet_dom"/>
</dbReference>
<evidence type="ECO:0000256" key="5">
    <source>
        <dbReference type="SAM" id="MobiDB-lite"/>
    </source>
</evidence>
<evidence type="ECO:0000256" key="4">
    <source>
        <dbReference type="ARBA" id="ARBA00023242"/>
    </source>
</evidence>
<reference evidence="7 8" key="1">
    <citation type="submission" date="2016-03" db="EMBL/GenBank/DDBJ databases">
        <title>Whole genome sequencing of Grifola frondosa 9006-11.</title>
        <authorList>
            <person name="Min B."/>
            <person name="Park H."/>
            <person name="Kim J.-G."/>
            <person name="Cho H."/>
            <person name="Oh Y.-L."/>
            <person name="Kong W.-S."/>
            <person name="Choi I.-G."/>
        </authorList>
    </citation>
    <scope>NUCLEOTIDE SEQUENCE [LARGE SCALE GENOMIC DNA]</scope>
    <source>
        <strain evidence="7 8">9006-11</strain>
    </source>
</reference>
<accession>A0A1C7MHY3</accession>
<keyword evidence="8" id="KW-1185">Reference proteome</keyword>
<gene>
    <name evidence="7" type="ORF">A0H81_03856</name>
</gene>
<dbReference type="AlphaFoldDB" id="A0A1C7MHY3"/>
<organism evidence="7 8">
    <name type="scientific">Grifola frondosa</name>
    <name type="common">Maitake</name>
    <name type="synonym">Polyporus frondosus</name>
    <dbReference type="NCBI Taxonomy" id="5627"/>
    <lineage>
        <taxon>Eukaryota</taxon>
        <taxon>Fungi</taxon>
        <taxon>Dikarya</taxon>
        <taxon>Basidiomycota</taxon>
        <taxon>Agaricomycotina</taxon>
        <taxon>Agaricomycetes</taxon>
        <taxon>Polyporales</taxon>
        <taxon>Grifolaceae</taxon>
        <taxon>Grifola</taxon>
    </lineage>
</organism>
<feature type="domain" description="Velvet" evidence="6">
    <location>
        <begin position="90"/>
        <end position="534"/>
    </location>
</feature>
<feature type="region of interest" description="Disordered" evidence="5">
    <location>
        <begin position="527"/>
        <end position="559"/>
    </location>
</feature>
<evidence type="ECO:0000256" key="3">
    <source>
        <dbReference type="ARBA" id="ARBA00023163"/>
    </source>
</evidence>
<evidence type="ECO:0000313" key="8">
    <source>
        <dbReference type="Proteomes" id="UP000092993"/>
    </source>
</evidence>
<keyword evidence="2" id="KW-0805">Transcription regulation</keyword>
<dbReference type="Proteomes" id="UP000092993">
    <property type="component" value="Unassembled WGS sequence"/>
</dbReference>
<comment type="subcellular location">
    <subcellularLocation>
        <location evidence="1">Nucleus</location>
    </subcellularLocation>
</comment>
<keyword evidence="3" id="KW-0804">Transcription</keyword>
<feature type="compositionally biased region" description="Low complexity" evidence="5">
    <location>
        <begin position="241"/>
        <end position="251"/>
    </location>
</feature>
<feature type="region of interest" description="Disordered" evidence="5">
    <location>
        <begin position="171"/>
        <end position="382"/>
    </location>
</feature>
<feature type="compositionally biased region" description="Basic and acidic residues" evidence="5">
    <location>
        <begin position="320"/>
        <end position="330"/>
    </location>
</feature>
<dbReference type="InterPro" id="IPR038491">
    <property type="entry name" value="Velvet_dom_sf"/>
</dbReference>
<feature type="compositionally biased region" description="Polar residues" evidence="5">
    <location>
        <begin position="186"/>
        <end position="219"/>
    </location>
</feature>
<evidence type="ECO:0000259" key="6">
    <source>
        <dbReference type="PROSITE" id="PS51821"/>
    </source>
</evidence>
<dbReference type="EMBL" id="LUGG01000003">
    <property type="protein sequence ID" value="OBZ76551.1"/>
    <property type="molecule type" value="Genomic_DNA"/>
</dbReference>
<dbReference type="GO" id="GO:0005634">
    <property type="term" value="C:nucleus"/>
    <property type="evidence" value="ECO:0007669"/>
    <property type="project" value="UniProtKB-SubCell"/>
</dbReference>
<dbReference type="Pfam" id="PF11754">
    <property type="entry name" value="Velvet"/>
    <property type="match status" value="2"/>
</dbReference>
<dbReference type="Gene3D" id="2.60.40.3960">
    <property type="entry name" value="Velvet domain"/>
    <property type="match status" value="2"/>
</dbReference>
<dbReference type="STRING" id="5627.A0A1C7MHY3"/>
<dbReference type="OrthoDB" id="1746739at2759"/>
<dbReference type="InterPro" id="IPR021740">
    <property type="entry name" value="Velvet"/>
</dbReference>
<dbReference type="PANTHER" id="PTHR33572:SF3">
    <property type="entry name" value="VELVET COMPLEX SUBUNIT B"/>
    <property type="match status" value="1"/>
</dbReference>